<organism evidence="1 2">
    <name type="scientific">Brachybacterium endophyticum</name>
    <dbReference type="NCBI Taxonomy" id="2182385"/>
    <lineage>
        <taxon>Bacteria</taxon>
        <taxon>Bacillati</taxon>
        <taxon>Actinomycetota</taxon>
        <taxon>Actinomycetes</taxon>
        <taxon>Micrococcales</taxon>
        <taxon>Dermabacteraceae</taxon>
        <taxon>Brachybacterium</taxon>
    </lineage>
</organism>
<dbReference type="OrthoDB" id="3267263at2"/>
<dbReference type="RefSeq" id="WP_109274749.1">
    <property type="nucleotide sequence ID" value="NZ_QFKX01000001.1"/>
</dbReference>
<evidence type="ECO:0008006" key="3">
    <source>
        <dbReference type="Google" id="ProtNLM"/>
    </source>
</evidence>
<name>A0A2U2RQ18_9MICO</name>
<reference evidence="1 2" key="1">
    <citation type="submission" date="2018-05" db="EMBL/GenBank/DDBJ databases">
        <title>Brachybacterium sp. M1HQ-2T, whole genome shotgun sequence.</title>
        <authorList>
            <person name="Tuo L."/>
        </authorList>
    </citation>
    <scope>NUCLEOTIDE SEQUENCE [LARGE SCALE GENOMIC DNA]</scope>
    <source>
        <strain evidence="1 2">M1HQ-2</strain>
    </source>
</reference>
<keyword evidence="2" id="KW-1185">Reference proteome</keyword>
<comment type="caution">
    <text evidence="1">The sequence shown here is derived from an EMBL/GenBank/DDBJ whole genome shotgun (WGS) entry which is preliminary data.</text>
</comment>
<evidence type="ECO:0000313" key="2">
    <source>
        <dbReference type="Proteomes" id="UP000245590"/>
    </source>
</evidence>
<accession>A0A2U2RQ18</accession>
<evidence type="ECO:0000313" key="1">
    <source>
        <dbReference type="EMBL" id="PWH07864.1"/>
    </source>
</evidence>
<proteinExistence type="predicted"/>
<dbReference type="Proteomes" id="UP000245590">
    <property type="component" value="Unassembled WGS sequence"/>
</dbReference>
<dbReference type="AlphaFoldDB" id="A0A2U2RQ18"/>
<sequence length="146" mass="14979">MAFSLSNTVLRAVPGAFILNSGIGKLGLPEEAAAGLQQMAAKGVPALGELSPKQFGWFLSLGEIAVGSSLLLPIVPTRVAGLALGAFSGSMFSMYLRTPELTAEDGIRPSEAGTPIAKDSWLVAIAIALLVSGSGSKKVKRVRAKA</sequence>
<dbReference type="EMBL" id="QFKX01000001">
    <property type="protein sequence ID" value="PWH07864.1"/>
    <property type="molecule type" value="Genomic_DNA"/>
</dbReference>
<gene>
    <name evidence="1" type="ORF">DEO23_04465</name>
</gene>
<protein>
    <recommendedName>
        <fullName evidence="3">DoxX family protein</fullName>
    </recommendedName>
</protein>